<feature type="domain" description="Beta-mannosidase-like galactose-binding" evidence="16">
    <location>
        <begin position="9"/>
        <end position="176"/>
    </location>
</feature>
<evidence type="ECO:0000256" key="5">
    <source>
        <dbReference type="ARBA" id="ARBA00012754"/>
    </source>
</evidence>
<evidence type="ECO:0000259" key="15">
    <source>
        <dbReference type="Pfam" id="PF17786"/>
    </source>
</evidence>
<evidence type="ECO:0000256" key="3">
    <source>
        <dbReference type="ARBA" id="ARBA00004740"/>
    </source>
</evidence>
<dbReference type="STRING" id="217031.ABB05_19260"/>
<evidence type="ECO:0000256" key="4">
    <source>
        <dbReference type="ARBA" id="ARBA00011738"/>
    </source>
</evidence>
<dbReference type="InterPro" id="IPR054593">
    <property type="entry name" value="Beta-mannosidase-like_N2"/>
</dbReference>
<dbReference type="GO" id="GO:0005975">
    <property type="term" value="P:carbohydrate metabolic process"/>
    <property type="evidence" value="ECO:0007669"/>
    <property type="project" value="InterPro"/>
</dbReference>
<evidence type="ECO:0000259" key="14">
    <source>
        <dbReference type="Pfam" id="PF17753"/>
    </source>
</evidence>
<dbReference type="InterPro" id="IPR050887">
    <property type="entry name" value="Beta-mannosidase_GH2"/>
</dbReference>
<dbReference type="PATRIC" id="fig|217031.6.peg.4182"/>
<keyword evidence="6" id="KW-0964">Secreted</keyword>
<gene>
    <name evidence="17" type="ORF">ABB05_19260</name>
</gene>
<dbReference type="AlphaFoldDB" id="A0A177ZK80"/>
<dbReference type="Pfam" id="PF22666">
    <property type="entry name" value="Glyco_hydro_2_N2"/>
    <property type="match status" value="1"/>
</dbReference>
<feature type="domain" description="Beta-mannosidase Ig-fold" evidence="14">
    <location>
        <begin position="734"/>
        <end position="815"/>
    </location>
</feature>
<dbReference type="InterPro" id="IPR017853">
    <property type="entry name" value="GH"/>
</dbReference>
<dbReference type="InterPro" id="IPR008979">
    <property type="entry name" value="Galactose-bd-like_sf"/>
</dbReference>
<feature type="domain" description="Glycoside hydrolase family 2 immunoglobulin-like beta-sandwich" evidence="13">
    <location>
        <begin position="187"/>
        <end position="289"/>
    </location>
</feature>
<keyword evidence="9" id="KW-0326">Glycosidase</keyword>
<evidence type="ECO:0000313" key="17">
    <source>
        <dbReference type="EMBL" id="OAK67298.1"/>
    </source>
</evidence>
<proteinExistence type="inferred from homology"/>
<comment type="subunit">
    <text evidence="4">Homodimer.</text>
</comment>
<reference evidence="17 18" key="1">
    <citation type="submission" date="2015-05" db="EMBL/GenBank/DDBJ databases">
        <title>Comparison of genome.</title>
        <authorList>
            <person name="Zheng Z."/>
            <person name="Sun M."/>
        </authorList>
    </citation>
    <scope>NUCLEOTIDE SEQUENCE [LARGE SCALE GENOMIC DNA]</scope>
    <source>
        <strain evidence="17 18">G25-74</strain>
    </source>
</reference>
<sequence>MEFSLDGIWEMREIGEEEWLTATVPGSVMNDLLTLGKIADPFYRDNEIEAYRIAEKSYEYKRSFTLTEEFLQQDQIILLSEGLDTFATIYINDKEIARTNNMHRTYEMDVKEVLLQGENSIKVQFASPVKFIEERQKKQPLVGVEHAIPGYPYARKAHSMFGWDWGPKIPDFGIWRSITLVGRNIGYLDDVYITQQHFENHVDVNVRVQIERLLEGDIELEITVTSPDGHISTQNVKKAMNEENFPFLIEEPKLWWPKGYGNQPLYDIQITATAAGKIVDHKKYQIGLRTIEVKHEADQWGKSFEFSVNGISLFAKGANYIPEDSLIPRTSRQRTERLIQDCVEANFNMIRIWGGGYYPPDYFYELCDQYGLIVWQDFMFACSAYDVTKGFAETVKQEVIDNVKRIRHHASLGIWCGNNEVEEGWEYWGWPERSKFRTDYIKLFEVMLPELMENLDPETFYWPSSPSSGGGFDQPRNPDVGDMHYWDVWHGRKPFTEYRKYHFRFCSEFGFQSFPSIKTIETFTEEEDRNIFSYVMEKHQKNDGANGLILSYLSENFLYPKDFPSLLYVSQIQQAEAIKYGVEHWRRNRGRCMGSLYWQLNDCWPVASWSSIDYEGRWKALHYFAKKFYDPILLSIQEEGTEADIYVTNDTLGSKTVKVEWKLKTNRSRILKEGTIVQEIPSLTAQKLEALSFADQLTLAEKRRVYLEALLYIDGELYSTTTVLFTKAKHFEFLDPQIHHQVKETDDTFEIELSSACFAKYVELDLDGADCIFNENYFDLSADRSKKIVVKKESLSQKLSSRTFQDRLIVRSIYNIAN</sequence>
<name>A0A177ZK80_9BACI</name>
<dbReference type="Gene3D" id="2.60.40.10">
    <property type="entry name" value="Immunoglobulins"/>
    <property type="match status" value="3"/>
</dbReference>
<dbReference type="Gene3D" id="2.60.120.260">
    <property type="entry name" value="Galactose-binding domain-like"/>
    <property type="match status" value="1"/>
</dbReference>
<dbReference type="InterPro" id="IPR041447">
    <property type="entry name" value="Mannosidase_ig"/>
</dbReference>
<evidence type="ECO:0000256" key="12">
    <source>
        <dbReference type="ARBA" id="ARBA00041614"/>
    </source>
</evidence>
<comment type="subcellular location">
    <subcellularLocation>
        <location evidence="2">Secreted</location>
    </subcellularLocation>
</comment>
<evidence type="ECO:0000256" key="9">
    <source>
        <dbReference type="ARBA" id="ARBA00023295"/>
    </source>
</evidence>
<dbReference type="InterPro" id="IPR006102">
    <property type="entry name" value="Ig-like_GH2"/>
</dbReference>
<comment type="caution">
    <text evidence="17">The sequence shown here is derived from an EMBL/GenBank/DDBJ whole genome shotgun (WGS) entry which is preliminary data.</text>
</comment>
<dbReference type="InterPro" id="IPR013783">
    <property type="entry name" value="Ig-like_fold"/>
</dbReference>
<dbReference type="SUPFAM" id="SSF49303">
    <property type="entry name" value="beta-Galactosidase/glucuronidase domain"/>
    <property type="match status" value="2"/>
</dbReference>
<dbReference type="Proteomes" id="UP000077881">
    <property type="component" value="Unassembled WGS sequence"/>
</dbReference>
<dbReference type="Pfam" id="PF00703">
    <property type="entry name" value="Glyco_hydro_2"/>
    <property type="match status" value="1"/>
</dbReference>
<dbReference type="GO" id="GO:0004567">
    <property type="term" value="F:beta-mannosidase activity"/>
    <property type="evidence" value="ECO:0007669"/>
    <property type="project" value="UniProtKB-EC"/>
</dbReference>
<evidence type="ECO:0000313" key="18">
    <source>
        <dbReference type="Proteomes" id="UP000077881"/>
    </source>
</evidence>
<keyword evidence="18" id="KW-1185">Reference proteome</keyword>
<dbReference type="Pfam" id="PF17786">
    <property type="entry name" value="Mannosidase_ig"/>
    <property type="match status" value="1"/>
</dbReference>
<dbReference type="InterPro" id="IPR041625">
    <property type="entry name" value="Beta-mannosidase_Ig"/>
</dbReference>
<evidence type="ECO:0000256" key="1">
    <source>
        <dbReference type="ARBA" id="ARBA00000829"/>
    </source>
</evidence>
<dbReference type="InterPro" id="IPR036156">
    <property type="entry name" value="Beta-gal/glucu_dom_sf"/>
</dbReference>
<dbReference type="EC" id="3.2.1.25" evidence="5"/>
<dbReference type="Gene3D" id="3.20.20.80">
    <property type="entry name" value="Glycosidases"/>
    <property type="match status" value="1"/>
</dbReference>
<accession>A0A177ZK80</accession>
<dbReference type="GO" id="GO:0005576">
    <property type="term" value="C:extracellular region"/>
    <property type="evidence" value="ECO:0007669"/>
    <property type="project" value="UniProtKB-SubCell"/>
</dbReference>
<dbReference type="SUPFAM" id="SSF51445">
    <property type="entry name" value="(Trans)glycosidases"/>
    <property type="match status" value="1"/>
</dbReference>
<evidence type="ECO:0000259" key="16">
    <source>
        <dbReference type="Pfam" id="PF22666"/>
    </source>
</evidence>
<evidence type="ECO:0000256" key="11">
    <source>
        <dbReference type="ARBA" id="ARBA00041069"/>
    </source>
</evidence>
<evidence type="ECO:0000256" key="2">
    <source>
        <dbReference type="ARBA" id="ARBA00004613"/>
    </source>
</evidence>
<keyword evidence="8" id="KW-0325">Glycoprotein</keyword>
<dbReference type="SUPFAM" id="SSF49785">
    <property type="entry name" value="Galactose-binding domain-like"/>
    <property type="match status" value="1"/>
</dbReference>
<keyword evidence="7 17" id="KW-0378">Hydrolase</keyword>
<feature type="domain" description="Mannosidase Ig/CBM-like" evidence="15">
    <location>
        <begin position="642"/>
        <end position="730"/>
    </location>
</feature>
<comment type="similarity">
    <text evidence="10">Belongs to the glycosyl hydrolase 2 family. Beta-mannosidase B subfamily.</text>
</comment>
<evidence type="ECO:0000256" key="10">
    <source>
        <dbReference type="ARBA" id="ARBA00038429"/>
    </source>
</evidence>
<dbReference type="GO" id="GO:0006516">
    <property type="term" value="P:glycoprotein catabolic process"/>
    <property type="evidence" value="ECO:0007669"/>
    <property type="project" value="TreeGrafter"/>
</dbReference>
<evidence type="ECO:0000256" key="6">
    <source>
        <dbReference type="ARBA" id="ARBA00022525"/>
    </source>
</evidence>
<evidence type="ECO:0000256" key="7">
    <source>
        <dbReference type="ARBA" id="ARBA00022801"/>
    </source>
</evidence>
<evidence type="ECO:0000259" key="13">
    <source>
        <dbReference type="Pfam" id="PF00703"/>
    </source>
</evidence>
<comment type="pathway">
    <text evidence="3">Glycan metabolism; N-glycan degradation.</text>
</comment>
<dbReference type="PANTHER" id="PTHR43730:SF1">
    <property type="entry name" value="BETA-MANNOSIDASE"/>
    <property type="match status" value="1"/>
</dbReference>
<comment type="catalytic activity">
    <reaction evidence="1">
        <text>Hydrolysis of terminal, non-reducing beta-D-mannose residues in beta-D-mannosides.</text>
        <dbReference type="EC" id="3.2.1.25"/>
    </reaction>
</comment>
<evidence type="ECO:0000256" key="8">
    <source>
        <dbReference type="ARBA" id="ARBA00023180"/>
    </source>
</evidence>
<dbReference type="Pfam" id="PF17753">
    <property type="entry name" value="Ig_mannosidase"/>
    <property type="match status" value="1"/>
</dbReference>
<dbReference type="PANTHER" id="PTHR43730">
    <property type="entry name" value="BETA-MANNOSIDASE"/>
    <property type="match status" value="1"/>
</dbReference>
<organism evidence="17 18">
    <name type="scientific">Lederbergia galactosidilytica</name>
    <dbReference type="NCBI Taxonomy" id="217031"/>
    <lineage>
        <taxon>Bacteria</taxon>
        <taxon>Bacillati</taxon>
        <taxon>Bacillota</taxon>
        <taxon>Bacilli</taxon>
        <taxon>Bacillales</taxon>
        <taxon>Bacillaceae</taxon>
        <taxon>Lederbergia</taxon>
    </lineage>
</organism>
<protein>
    <recommendedName>
        <fullName evidence="11">Beta-mannosidase B</fullName>
        <ecNumber evidence="5">3.2.1.25</ecNumber>
    </recommendedName>
    <alternativeName>
        <fullName evidence="12">Mannanase B</fullName>
    </alternativeName>
</protein>
<dbReference type="RefSeq" id="WP_057981721.1">
    <property type="nucleotide sequence ID" value="NZ_LDJR01000060.1"/>
</dbReference>
<dbReference type="FunFam" id="3.20.20.80:FF:000050">
    <property type="entry name" value="Beta-mannosidase B"/>
    <property type="match status" value="1"/>
</dbReference>
<dbReference type="EMBL" id="LDJR01000060">
    <property type="protein sequence ID" value="OAK67298.1"/>
    <property type="molecule type" value="Genomic_DNA"/>
</dbReference>